<reference evidence="5 6" key="1">
    <citation type="submission" date="2020-10" db="EMBL/GenBank/DDBJ databases">
        <title>Phylogeny of dyella-like bacteria.</title>
        <authorList>
            <person name="Fu J."/>
        </authorList>
    </citation>
    <scope>NUCLEOTIDE SEQUENCE [LARGE SCALE GENOMIC DNA]</scope>
    <source>
        <strain evidence="5 6">DHG40</strain>
    </source>
</reference>
<accession>A0ABW8IFP2</accession>
<sequence length="800" mass="89461">MEAAFPVLKRFVLFVFLPLALLLTGLYVYGRLGLPPREQTLQVPGGGTVKIVRDEHGVPRLFANRDEDVYFAMGYVQAQDRLWQMELERRLASGRLSEIFGKDLLAQDSWMRTLGLRQSAQSAYSALSGPARSSLTAYARGVNAWLSERHPLPFEFTMFNVHPGPWTEIDSLAWSKVFALDLAGNLDQEIGKAAATHYLLPEQVQFFFPGKRDTSSEEAPTPTLASLASLGTFAHNLHLNWQIGGREVGSNAWVVSGRYTLGGGALLANDPHLGLQLPSIWYPVVQHGDRLRTQGMSLVGLPVVIFGQNGRIAWGGTSMMADVQDLAIERFDPNDPNRYLADGKWVPVEQDEEQIAVAPDFPAFLHQALKPVQIEVRHTRNGPIISDLRGKAIGQPVALRWTALQKGDRSYESMYAVSYAEDWTSFRESFRHYVAPALNMLYADRNGNIGYLGIGQIPIRQQGDGSLPEPGWDSAFAWQSYIPFDAMPMQYNPPEGYIVSANDRPVSDSYPYFISNDWAPPARADRIKQMLQHAIASGHPLTIKDMQVIQTDVVSLSARHLLPQLTALAPSDADERQALDLLRNWSGNMTASSTQAAIFNVWTRHLADKLFGDALVKDWTRRQQQQYVRDFLEGARIDQIDRALTDEHALWCRPQALETDERACRRLLRVSLDEALSELHKRLGGNETSWHWGAIHHTLYAHQPFSNIKGLSWIFERRVESGGGPDCIDVSGFYLSGTDGYVGAFGPSSRQLIELGPHGSQYEYMNSTGQSGNWMNPHYADMVLPFMRGQYFSLEMGGGK</sequence>
<gene>
    <name evidence="5" type="ORF">ISP18_00890</name>
</gene>
<comment type="caution">
    <text evidence="5">The sequence shown here is derived from an EMBL/GenBank/DDBJ whole genome shotgun (WGS) entry which is preliminary data.</text>
</comment>
<dbReference type="SUPFAM" id="SSF56235">
    <property type="entry name" value="N-terminal nucleophile aminohydrolases (Ntn hydrolases)"/>
    <property type="match status" value="1"/>
</dbReference>
<evidence type="ECO:0000313" key="5">
    <source>
        <dbReference type="EMBL" id="MFK2853149.1"/>
    </source>
</evidence>
<keyword evidence="6" id="KW-1185">Reference proteome</keyword>
<comment type="similarity">
    <text evidence="1">Belongs to the peptidase S45 family.</text>
</comment>
<dbReference type="PANTHER" id="PTHR34218:SF4">
    <property type="entry name" value="ACYL-HOMOSERINE LACTONE ACYLASE QUIP"/>
    <property type="match status" value="1"/>
</dbReference>
<evidence type="ECO:0000313" key="6">
    <source>
        <dbReference type="Proteomes" id="UP001620409"/>
    </source>
</evidence>
<keyword evidence="2" id="KW-0378">Hydrolase</keyword>
<dbReference type="InterPro" id="IPR029055">
    <property type="entry name" value="Ntn_hydrolases_N"/>
</dbReference>
<dbReference type="CDD" id="cd03747">
    <property type="entry name" value="Ntn_PGA_like"/>
    <property type="match status" value="1"/>
</dbReference>
<dbReference type="Gene3D" id="1.10.439.10">
    <property type="entry name" value="Penicillin Amidohydrolase, domain 1"/>
    <property type="match status" value="1"/>
</dbReference>
<keyword evidence="3" id="KW-0865">Zymogen</keyword>
<dbReference type="Pfam" id="PF01804">
    <property type="entry name" value="Penicil_amidase"/>
    <property type="match status" value="1"/>
</dbReference>
<dbReference type="EMBL" id="JADIKI010000021">
    <property type="protein sequence ID" value="MFK2853149.1"/>
    <property type="molecule type" value="Genomic_DNA"/>
</dbReference>
<evidence type="ECO:0000256" key="4">
    <source>
        <dbReference type="ARBA" id="ARBA00038735"/>
    </source>
</evidence>
<proteinExistence type="inferred from homology"/>
<dbReference type="Gene3D" id="3.60.20.10">
    <property type="entry name" value="Glutamine Phosphoribosylpyrophosphate, subunit 1, domain 1"/>
    <property type="match status" value="1"/>
</dbReference>
<protein>
    <submittedName>
        <fullName evidence="5">Penicillin acylase family protein</fullName>
    </submittedName>
</protein>
<dbReference type="Proteomes" id="UP001620409">
    <property type="component" value="Unassembled WGS sequence"/>
</dbReference>
<dbReference type="PIRSF" id="PIRSF001227">
    <property type="entry name" value="Pen_acylase"/>
    <property type="match status" value="1"/>
</dbReference>
<dbReference type="Gene3D" id="2.30.120.10">
    <property type="match status" value="1"/>
</dbReference>
<evidence type="ECO:0000256" key="3">
    <source>
        <dbReference type="ARBA" id="ARBA00023145"/>
    </source>
</evidence>
<dbReference type="InterPro" id="IPR023343">
    <property type="entry name" value="Penicillin_amidase_dom1"/>
</dbReference>
<comment type="subunit">
    <text evidence="4">Heterodimer of an alpha subunit and a beta subunit processed from the same precursor.</text>
</comment>
<dbReference type="InterPro" id="IPR043147">
    <property type="entry name" value="Penicillin_amidase_A-knob"/>
</dbReference>
<dbReference type="Gene3D" id="1.10.1400.10">
    <property type="match status" value="1"/>
</dbReference>
<evidence type="ECO:0000256" key="1">
    <source>
        <dbReference type="ARBA" id="ARBA00006586"/>
    </source>
</evidence>
<dbReference type="InterPro" id="IPR002692">
    <property type="entry name" value="S45"/>
</dbReference>
<organism evidence="5 6">
    <name type="scientific">Dyella humi</name>
    <dbReference type="NCBI Taxonomy" id="1770547"/>
    <lineage>
        <taxon>Bacteria</taxon>
        <taxon>Pseudomonadati</taxon>
        <taxon>Pseudomonadota</taxon>
        <taxon>Gammaproteobacteria</taxon>
        <taxon>Lysobacterales</taxon>
        <taxon>Rhodanobacteraceae</taxon>
        <taxon>Dyella</taxon>
    </lineage>
</organism>
<dbReference type="InterPro" id="IPR043146">
    <property type="entry name" value="Penicillin_amidase_N_B-knob"/>
</dbReference>
<dbReference type="PANTHER" id="PTHR34218">
    <property type="entry name" value="PEPTIDASE S45 PENICILLIN AMIDASE"/>
    <property type="match status" value="1"/>
</dbReference>
<name>A0ABW8IFP2_9GAMM</name>
<dbReference type="InterPro" id="IPR014395">
    <property type="entry name" value="Pen/GL7ACA/AHL_acylase"/>
</dbReference>
<evidence type="ECO:0000256" key="2">
    <source>
        <dbReference type="ARBA" id="ARBA00022801"/>
    </source>
</evidence>